<feature type="compositionally biased region" description="Basic and acidic residues" evidence="1">
    <location>
        <begin position="483"/>
        <end position="494"/>
    </location>
</feature>
<dbReference type="EMBL" id="SZQA01000004">
    <property type="protein sequence ID" value="TKK90150.1"/>
    <property type="molecule type" value="Genomic_DNA"/>
</dbReference>
<feature type="domain" description="Glycosyltransferase 2-like" evidence="2">
    <location>
        <begin position="28"/>
        <end position="154"/>
    </location>
</feature>
<dbReference type="InterPro" id="IPR029044">
    <property type="entry name" value="Nucleotide-diphossugar_trans"/>
</dbReference>
<dbReference type="CDD" id="cd00761">
    <property type="entry name" value="Glyco_tranf_GTA_type"/>
    <property type="match status" value="1"/>
</dbReference>
<dbReference type="Gene3D" id="3.90.550.10">
    <property type="entry name" value="Spore Coat Polysaccharide Biosynthesis Protein SpsA, Chain A"/>
    <property type="match status" value="1"/>
</dbReference>
<comment type="caution">
    <text evidence="3">The sequence shown here is derived from an EMBL/GenBank/DDBJ whole genome shotgun (WGS) entry which is preliminary data.</text>
</comment>
<dbReference type="AlphaFoldDB" id="A0A4U3MMC4"/>
<dbReference type="GO" id="GO:0016740">
    <property type="term" value="F:transferase activity"/>
    <property type="evidence" value="ECO:0007669"/>
    <property type="project" value="UniProtKB-KW"/>
</dbReference>
<dbReference type="Proteomes" id="UP000308705">
    <property type="component" value="Unassembled WGS sequence"/>
</dbReference>
<protein>
    <submittedName>
        <fullName evidence="3">Glycosyltransferase</fullName>
    </submittedName>
</protein>
<keyword evidence="3" id="KW-0808">Transferase</keyword>
<dbReference type="OrthoDB" id="5168148at2"/>
<evidence type="ECO:0000313" key="3">
    <source>
        <dbReference type="EMBL" id="TKK90150.1"/>
    </source>
</evidence>
<dbReference type="RefSeq" id="WP_137246189.1">
    <property type="nucleotide sequence ID" value="NZ_SZQA01000004.1"/>
</dbReference>
<evidence type="ECO:0000256" key="1">
    <source>
        <dbReference type="SAM" id="MobiDB-lite"/>
    </source>
</evidence>
<keyword evidence="4" id="KW-1185">Reference proteome</keyword>
<dbReference type="PANTHER" id="PTHR43685">
    <property type="entry name" value="GLYCOSYLTRANSFERASE"/>
    <property type="match status" value="1"/>
</dbReference>
<dbReference type="PANTHER" id="PTHR43685:SF3">
    <property type="entry name" value="SLR2126 PROTEIN"/>
    <property type="match status" value="1"/>
</dbReference>
<gene>
    <name evidence="3" type="ORF">FDA94_06960</name>
</gene>
<dbReference type="Pfam" id="PF00535">
    <property type="entry name" value="Glycos_transf_2"/>
    <property type="match status" value="1"/>
</dbReference>
<reference evidence="3 4" key="1">
    <citation type="submission" date="2019-04" db="EMBL/GenBank/DDBJ databases">
        <title>Herbidospora sp. NEAU-GS14.nov., a novel actinomycete isolated from soil.</title>
        <authorList>
            <person name="Han L."/>
        </authorList>
    </citation>
    <scope>NUCLEOTIDE SEQUENCE [LARGE SCALE GENOMIC DNA]</scope>
    <source>
        <strain evidence="3 4">NEAU-GS14</strain>
    </source>
</reference>
<organism evidence="3 4">
    <name type="scientific">Herbidospora galbida</name>
    <dbReference type="NCBI Taxonomy" id="2575442"/>
    <lineage>
        <taxon>Bacteria</taxon>
        <taxon>Bacillati</taxon>
        <taxon>Actinomycetota</taxon>
        <taxon>Actinomycetes</taxon>
        <taxon>Streptosporangiales</taxon>
        <taxon>Streptosporangiaceae</taxon>
        <taxon>Herbidospora</taxon>
    </lineage>
</organism>
<name>A0A4U3MMC4_9ACTN</name>
<dbReference type="InterPro" id="IPR050834">
    <property type="entry name" value="Glycosyltransf_2"/>
</dbReference>
<dbReference type="SUPFAM" id="SSF53448">
    <property type="entry name" value="Nucleotide-diphospho-sugar transferases"/>
    <property type="match status" value="1"/>
</dbReference>
<evidence type="ECO:0000313" key="4">
    <source>
        <dbReference type="Proteomes" id="UP000308705"/>
    </source>
</evidence>
<dbReference type="InterPro" id="IPR001173">
    <property type="entry name" value="Glyco_trans_2-like"/>
</dbReference>
<evidence type="ECO:0000259" key="2">
    <source>
        <dbReference type="Pfam" id="PF00535"/>
    </source>
</evidence>
<accession>A0A4U3MMC4</accession>
<sequence>MTARIRHNDWSSLRPAPLGAWTPRLSVSVVIPAYQCQDALDRTLAALAAQSYPADLTEVVVADDGSTPALTLPPLAPHQTRIVRVPAGSWGRGAARQAGASAASGDVIHWLDADMLLDREHIEAHMRWHHLAAYVVVHGTIRFVSAEQPSPAHVYAEVAAGRSANLFPGADVHPHVWLEKTLAETRHLRDARSNPSRLHSGATTSVRAAMLARAGGVDVTMNMGEDTELGYRLTQAGAVFIPDAEALSWHVGKSTVMLREKEVHRHNWTLFADRIPDLRWLRAHPRRVYSVPYVEVVVAATTYEETRGTVDSALAQTIHDLSVTIEGPWDELPTGRRASLDEPMLDLRLLGNLYAGEPRVNRAVQAPYRLTLPAGWSLGADSVARLVKLAESQGYGLVCAALAETHDGVATARLEKTAAYNRARLFPGEAPDDVVDELFGAHWVDGAEFGVVPLEEAEPLKGDAQTWRALAEKHKAEARKHRAEAERWKAEAEKLAAQPPAKRRWRGR</sequence>
<feature type="region of interest" description="Disordered" evidence="1">
    <location>
        <begin position="472"/>
        <end position="508"/>
    </location>
</feature>
<proteinExistence type="predicted"/>